<evidence type="ECO:0000256" key="2">
    <source>
        <dbReference type="SAM" id="SignalP"/>
    </source>
</evidence>
<dbReference type="PANTHER" id="PTHR39431:SF1">
    <property type="entry name" value="FRPA_C-RELATED PROTEIN"/>
    <property type="match status" value="1"/>
</dbReference>
<dbReference type="RefSeq" id="WP_338294097.1">
    <property type="nucleotide sequence ID" value="NZ_AP027272.1"/>
</dbReference>
<dbReference type="KEGG" id="pmaw:MACH26_35310"/>
<dbReference type="Gene3D" id="2.130.10.130">
    <property type="entry name" value="Integrin alpha, N-terminal"/>
    <property type="match status" value="4"/>
</dbReference>
<dbReference type="Gene3D" id="2.60.40.3010">
    <property type="match status" value="2"/>
</dbReference>
<keyword evidence="1 2" id="KW-0732">Signal</keyword>
<dbReference type="Pfam" id="PF22352">
    <property type="entry name" value="K319L-like_PKD"/>
    <property type="match status" value="2"/>
</dbReference>
<feature type="signal peptide" evidence="2">
    <location>
        <begin position="1"/>
        <end position="23"/>
    </location>
</feature>
<evidence type="ECO:0000313" key="4">
    <source>
        <dbReference type="Proteomes" id="UP001333710"/>
    </source>
</evidence>
<dbReference type="Proteomes" id="UP001333710">
    <property type="component" value="Chromosome"/>
</dbReference>
<accession>A0AA48I8P4</accession>
<dbReference type="InterPro" id="IPR013517">
    <property type="entry name" value="FG-GAP"/>
</dbReference>
<dbReference type="InterPro" id="IPR028994">
    <property type="entry name" value="Integrin_alpha_N"/>
</dbReference>
<gene>
    <name evidence="3" type="ORF">MACH26_35310</name>
</gene>
<evidence type="ECO:0000313" key="3">
    <source>
        <dbReference type="EMBL" id="BDX08010.1"/>
    </source>
</evidence>
<feature type="chain" id="PRO_5041204095" evidence="2">
    <location>
        <begin position="24"/>
        <end position="1083"/>
    </location>
</feature>
<proteinExistence type="predicted"/>
<dbReference type="AlphaFoldDB" id="A0AA48I8P4"/>
<reference evidence="3" key="1">
    <citation type="submission" date="2023-01" db="EMBL/GenBank/DDBJ databases">
        <title>Complete genome sequence of Planctobacterium marinum strain Dej080120_11.</title>
        <authorList>
            <person name="Ueki S."/>
            <person name="Maruyama F."/>
        </authorList>
    </citation>
    <scope>NUCLEOTIDE SEQUENCE</scope>
    <source>
        <strain evidence="3">Dej080120_11</strain>
    </source>
</reference>
<protein>
    <submittedName>
        <fullName evidence="3">Uncharacterized protein</fullName>
    </submittedName>
</protein>
<dbReference type="Pfam" id="PF13517">
    <property type="entry name" value="FG-GAP_3"/>
    <property type="match status" value="6"/>
</dbReference>
<keyword evidence="4" id="KW-1185">Reference proteome</keyword>
<sequence length="1083" mass="119457">MSRKLFHHLIFVVATLSTATSFAAELDFDGDGKADIVVRRQASFMQYIQNSSDQTIQRIKFGQHENDIPVSGDFDGDGTADVAVRRPSNQMWYILNSSNGEIQRVNFGKKAEDIPVPADYDGDGITDIAVRRPSNQMWYVLNSSNGEIQRFNFGKQAEDIPVPADYDGDGKADIAVRRPSNQMWYILNSSDGEIQRINFGKQAEDIPVPADYDGDGKADVAVRRPSNQYWYVLNSSDASIGRYHFGKQSEDTPIVADYDGDGKADIAVRRASNQYQYILRSSDGEIERHHFGKQSTDVPLAAPISTRMEMVSVAEIENLNPVIQVTKEHNVYSGSIILFEAEATDPEGTELSYLWEQLSGTAVNLFAPEEARFTLVMPSVTQDESLQFSITVTDADGGVTQEQVTVNLKADSNSFSVDMGDTLEINEGESAQLTPDITDPQNKFTSALWWSILTDYLEFESAESVNTRVTAKQVEQDSFLFAYLSLTDSNGFTYTSFKSLMILDSGDQSEDWEVNVTAPSDIELFEGDTAELVATADDPDNQINQVSWTQLSGVELELSATDQYGITITAPEVDADIDAILQVEVTDIDGNTASDTVNVRVKNWASEVVFNLQCVAPEPLSLEVNINEFSYTTESTTDFSAQGIADQFLYAGDFNGDQLTDLLVGGEDNNSLEPSALIFLQSNGDGSFSDVTSEFLESDVSMYAPKAATADFNGDGQVDFVIMDGGNLDRGQAPSGGYYGEPPVVLMSNEAGAYSVTTQLAESYLDSTGNDHIHSKGVTWGDIDGDGDIDIFVESGGGYDNIVGHFLLNDGSGNFTVDHDNRIPTDILHGGETYQYYWRYIYHKLEDMNGDGFPDLVMGRLKRINNNQEFNFNKIAYNDGTGYFKAHNVHNLPGVDWNDDYTYVKSLIVGDLNGDGAKDLVLAHERGNTDADPSAGNTGRYLQALISDCNGEFIDETDNYFADQSLTTEIYSFYGRNLNMPLPMIFADMNNDGLEDLIMAGSAYIDENSPYLYIRKADRTFEIQDPTLLQPQRYWGEKAYPIDLNGDGLLDMVHSDYTPGPDGVYGTGDEHSKLITTTVQSAQ</sequence>
<name>A0AA48I8P4_9ALTE</name>
<organism evidence="3 4">
    <name type="scientific">Planctobacterium marinum</name>
    <dbReference type="NCBI Taxonomy" id="1631968"/>
    <lineage>
        <taxon>Bacteria</taxon>
        <taxon>Pseudomonadati</taxon>
        <taxon>Pseudomonadota</taxon>
        <taxon>Gammaproteobacteria</taxon>
        <taxon>Alteromonadales</taxon>
        <taxon>Alteromonadaceae</taxon>
        <taxon>Planctobacterium</taxon>
    </lineage>
</organism>
<dbReference type="PANTHER" id="PTHR39431">
    <property type="entry name" value="FRPA/C-RELATED PROTEIN"/>
    <property type="match status" value="1"/>
</dbReference>
<evidence type="ECO:0000256" key="1">
    <source>
        <dbReference type="ARBA" id="ARBA00022729"/>
    </source>
</evidence>
<dbReference type="SUPFAM" id="SSF69318">
    <property type="entry name" value="Integrin alpha N-terminal domain"/>
    <property type="match status" value="3"/>
</dbReference>
<dbReference type="EMBL" id="AP027272">
    <property type="protein sequence ID" value="BDX08010.1"/>
    <property type="molecule type" value="Genomic_DNA"/>
</dbReference>